<accession>A0A2K5ATR2</accession>
<protein>
    <submittedName>
        <fullName evidence="1">Uncharacterized protein</fullName>
    </submittedName>
</protein>
<name>A0A2K5ATR2_CAEEL</name>
<organism evidence="1 2">
    <name type="scientific">Caenorhabditis elegans</name>
    <dbReference type="NCBI Taxonomy" id="6239"/>
    <lineage>
        <taxon>Eukaryota</taxon>
        <taxon>Metazoa</taxon>
        <taxon>Ecdysozoa</taxon>
        <taxon>Nematoda</taxon>
        <taxon>Chromadorea</taxon>
        <taxon>Rhabditida</taxon>
        <taxon>Rhabditina</taxon>
        <taxon>Rhabditomorpha</taxon>
        <taxon>Rhabditoidea</taxon>
        <taxon>Rhabditidae</taxon>
        <taxon>Peloderinae</taxon>
        <taxon>Caenorhabditis</taxon>
    </lineage>
</organism>
<evidence type="ECO:0000313" key="3">
    <source>
        <dbReference type="WormBase" id="M176.16"/>
    </source>
</evidence>
<dbReference type="EMBL" id="BX284602">
    <property type="protein sequence ID" value="SPC47301.1"/>
    <property type="molecule type" value="Genomic_DNA"/>
</dbReference>
<keyword evidence="2" id="KW-1185">Reference proteome</keyword>
<sequence length="10" mass="1004">MGGSVLSPEK</sequence>
<gene>
    <name evidence="1" type="ORF">CELE_M176.16</name>
    <name evidence="1 3" type="ORF">M176.16</name>
</gene>
<proteinExistence type="predicted"/>
<dbReference type="WormBase" id="M176.16">
    <property type="protein sequence ID" value="CE52580"/>
    <property type="gene ID" value="WBGene00303071"/>
</dbReference>
<evidence type="ECO:0000313" key="2">
    <source>
        <dbReference type="Proteomes" id="UP000001940"/>
    </source>
</evidence>
<dbReference type="AGR" id="WB:WBGene00303071"/>
<evidence type="ECO:0000313" key="1">
    <source>
        <dbReference type="EMBL" id="SPC47301.1"/>
    </source>
</evidence>
<dbReference type="Bgee" id="WBGene00303071">
    <property type="expression patterns" value="Expressed in pharyngeal muscle cell (C elegans) and 1 other cell type or tissue"/>
</dbReference>
<reference evidence="1 2" key="1">
    <citation type="journal article" date="1998" name="Science">
        <title>Genome sequence of the nematode C. elegans: a platform for investigating biology.</title>
        <authorList>
            <consortium name="The C. elegans sequencing consortium"/>
            <person name="Sulson J.E."/>
            <person name="Waterston R."/>
        </authorList>
    </citation>
    <scope>NUCLEOTIDE SEQUENCE [LARGE SCALE GENOMIC DNA]</scope>
    <source>
        <strain evidence="1 2">Bristol N2</strain>
    </source>
</reference>
<dbReference type="Proteomes" id="UP000001940">
    <property type="component" value="Chromosome II"/>
</dbReference>
<dbReference type="InParanoid" id="A0A2K5ATR2"/>